<accession>A0A419V8B2</accession>
<keyword evidence="2" id="KW-1185">Reference proteome</keyword>
<dbReference type="OrthoDB" id="2427546at2"/>
<proteinExistence type="predicted"/>
<dbReference type="RefSeq" id="WP_120191607.1">
    <property type="nucleotide sequence ID" value="NZ_RAPK01000006.1"/>
</dbReference>
<sequence>MKKNIMIGDLFCESCKEEVPHRIEYVNNEISTITCEVCDRNIQINRDMMKEFYEEIYERVSSKPHRITEEYKQDLNHFITGFPFRIVSKPYRLIKDMNQTHQILKEHREKHPRH</sequence>
<dbReference type="EMBL" id="RAPK01000006">
    <property type="protein sequence ID" value="RKD76193.1"/>
    <property type="molecule type" value="Genomic_DNA"/>
</dbReference>
<comment type="caution">
    <text evidence="1">The sequence shown here is derived from an EMBL/GenBank/DDBJ whole genome shotgun (WGS) entry which is preliminary data.</text>
</comment>
<name>A0A419V8B2_9BACL</name>
<dbReference type="AlphaFoldDB" id="A0A419V8B2"/>
<reference evidence="1 2" key="1">
    <citation type="submission" date="2018-09" db="EMBL/GenBank/DDBJ databases">
        <title>Genomic Encyclopedia of Archaeal and Bacterial Type Strains, Phase II (KMG-II): from individual species to whole genera.</title>
        <authorList>
            <person name="Goeker M."/>
        </authorList>
    </citation>
    <scope>NUCLEOTIDE SEQUENCE [LARGE SCALE GENOMIC DNA]</scope>
    <source>
        <strain evidence="1 2">DSM 17008</strain>
    </source>
</reference>
<organism evidence="1 2">
    <name type="scientific">Sinobaca qinghaiensis</name>
    <dbReference type="NCBI Taxonomy" id="342944"/>
    <lineage>
        <taxon>Bacteria</taxon>
        <taxon>Bacillati</taxon>
        <taxon>Bacillota</taxon>
        <taxon>Bacilli</taxon>
        <taxon>Bacillales</taxon>
        <taxon>Sporolactobacillaceae</taxon>
        <taxon>Sinobaca</taxon>
    </lineage>
</organism>
<evidence type="ECO:0000313" key="1">
    <source>
        <dbReference type="EMBL" id="RKD76193.1"/>
    </source>
</evidence>
<dbReference type="Proteomes" id="UP000285120">
    <property type="component" value="Unassembled WGS sequence"/>
</dbReference>
<evidence type="ECO:0000313" key="2">
    <source>
        <dbReference type="Proteomes" id="UP000285120"/>
    </source>
</evidence>
<evidence type="ECO:0008006" key="3">
    <source>
        <dbReference type="Google" id="ProtNLM"/>
    </source>
</evidence>
<protein>
    <recommendedName>
        <fullName evidence="3">Bh protein</fullName>
    </recommendedName>
</protein>
<gene>
    <name evidence="1" type="ORF">ATL39_0406</name>
</gene>